<feature type="compositionally biased region" description="Basic and acidic residues" evidence="1">
    <location>
        <begin position="252"/>
        <end position="269"/>
    </location>
</feature>
<sequence length="307" mass="34173">MPRGPLWQAGRHLTLPSADTGRRRPSGPQADKKPQPCVIWGPDWESAGDRGLLRSPEYGRVRRQQACWVRGDLDCGCALSRLCVFACSLSWASGPAGVPHGCNAADWHYRLGPKRRNDANHPRPIIACLLHHVRTCQLLQAARPHGPFRLDYLEVRLAADFSKETSERRRAFLDLRPCRPSAGSEIQLIRTSQDVDHQKRSVKRLLRPEDPQMFLDGLQHQIQSMDTESSTQPLDLLGPLSGVASSASAPEDTGRPATDSHPRGRDLETLTKSYEVRGQVMQAVAMHTQIADREKSRSPLKPTLTPT</sequence>
<feature type="region of interest" description="Disordered" evidence="1">
    <location>
        <begin position="1"/>
        <end position="36"/>
    </location>
</feature>
<feature type="region of interest" description="Disordered" evidence="1">
    <location>
        <begin position="286"/>
        <end position="307"/>
    </location>
</feature>
<gene>
    <name evidence="2" type="ORF">NDU88_003634</name>
</gene>
<dbReference type="Proteomes" id="UP001066276">
    <property type="component" value="Chromosome 4_1"/>
</dbReference>
<protein>
    <submittedName>
        <fullName evidence="2">Uncharacterized protein</fullName>
    </submittedName>
</protein>
<proteinExistence type="predicted"/>
<evidence type="ECO:0000256" key="1">
    <source>
        <dbReference type="SAM" id="MobiDB-lite"/>
    </source>
</evidence>
<comment type="caution">
    <text evidence="2">The sequence shown here is derived from an EMBL/GenBank/DDBJ whole genome shotgun (WGS) entry which is preliminary data.</text>
</comment>
<dbReference type="EMBL" id="JANPWB010000007">
    <property type="protein sequence ID" value="KAJ1171776.1"/>
    <property type="molecule type" value="Genomic_DNA"/>
</dbReference>
<organism evidence="2 3">
    <name type="scientific">Pleurodeles waltl</name>
    <name type="common">Iberian ribbed newt</name>
    <dbReference type="NCBI Taxonomy" id="8319"/>
    <lineage>
        <taxon>Eukaryota</taxon>
        <taxon>Metazoa</taxon>
        <taxon>Chordata</taxon>
        <taxon>Craniata</taxon>
        <taxon>Vertebrata</taxon>
        <taxon>Euteleostomi</taxon>
        <taxon>Amphibia</taxon>
        <taxon>Batrachia</taxon>
        <taxon>Caudata</taxon>
        <taxon>Salamandroidea</taxon>
        <taxon>Salamandridae</taxon>
        <taxon>Pleurodelinae</taxon>
        <taxon>Pleurodeles</taxon>
    </lineage>
</organism>
<dbReference type="AlphaFoldDB" id="A0AAV7T6P3"/>
<feature type="compositionally biased region" description="Polar residues" evidence="1">
    <location>
        <begin position="224"/>
        <end position="233"/>
    </location>
</feature>
<evidence type="ECO:0000313" key="3">
    <source>
        <dbReference type="Proteomes" id="UP001066276"/>
    </source>
</evidence>
<name>A0AAV7T6P3_PLEWA</name>
<evidence type="ECO:0000313" key="2">
    <source>
        <dbReference type="EMBL" id="KAJ1171776.1"/>
    </source>
</evidence>
<accession>A0AAV7T6P3</accession>
<feature type="region of interest" description="Disordered" evidence="1">
    <location>
        <begin position="224"/>
        <end position="274"/>
    </location>
</feature>
<reference evidence="2" key="1">
    <citation type="journal article" date="2022" name="bioRxiv">
        <title>Sequencing and chromosome-scale assembly of the giantPleurodeles waltlgenome.</title>
        <authorList>
            <person name="Brown T."/>
            <person name="Elewa A."/>
            <person name="Iarovenko S."/>
            <person name="Subramanian E."/>
            <person name="Araus A.J."/>
            <person name="Petzold A."/>
            <person name="Susuki M."/>
            <person name="Suzuki K.-i.T."/>
            <person name="Hayashi T."/>
            <person name="Toyoda A."/>
            <person name="Oliveira C."/>
            <person name="Osipova E."/>
            <person name="Leigh N.D."/>
            <person name="Simon A."/>
            <person name="Yun M.H."/>
        </authorList>
    </citation>
    <scope>NUCLEOTIDE SEQUENCE</scope>
    <source>
        <strain evidence="2">20211129_DDA</strain>
        <tissue evidence="2">Liver</tissue>
    </source>
</reference>
<keyword evidence="3" id="KW-1185">Reference proteome</keyword>